<evidence type="ECO:0000256" key="3">
    <source>
        <dbReference type="ARBA" id="ARBA00023015"/>
    </source>
</evidence>
<dbReference type="SMART" id="SM00448">
    <property type="entry name" value="REC"/>
    <property type="match status" value="1"/>
</dbReference>
<feature type="domain" description="OmpR/PhoB-type" evidence="9">
    <location>
        <begin position="125"/>
        <end position="223"/>
    </location>
</feature>
<dbReference type="Pfam" id="PF00072">
    <property type="entry name" value="Response_reg"/>
    <property type="match status" value="1"/>
</dbReference>
<dbReference type="GO" id="GO:0006355">
    <property type="term" value="P:regulation of DNA-templated transcription"/>
    <property type="evidence" value="ECO:0007669"/>
    <property type="project" value="InterPro"/>
</dbReference>
<reference evidence="10 11" key="1">
    <citation type="submission" date="2017-02" db="EMBL/GenBank/DDBJ databases">
        <title>Vagococcus cremeus sp. nov., isolated from the small intestine of a marten, Martes flavigula.</title>
        <authorList>
            <person name="Tak E.J."/>
            <person name="Bae J.-W."/>
        </authorList>
    </citation>
    <scope>NUCLEOTIDE SEQUENCE [LARGE SCALE GENOMIC DNA]</scope>
    <source>
        <strain evidence="10 11">D7T301</strain>
    </source>
</reference>
<dbReference type="InterPro" id="IPR036388">
    <property type="entry name" value="WH-like_DNA-bd_sf"/>
</dbReference>
<organism evidence="10 11">
    <name type="scientific">Vagococcus martis</name>
    <dbReference type="NCBI Taxonomy" id="1768210"/>
    <lineage>
        <taxon>Bacteria</taxon>
        <taxon>Bacillati</taxon>
        <taxon>Bacillota</taxon>
        <taxon>Bacilli</taxon>
        <taxon>Lactobacillales</taxon>
        <taxon>Enterococcaceae</taxon>
        <taxon>Vagococcus</taxon>
    </lineage>
</organism>
<evidence type="ECO:0000259" key="9">
    <source>
        <dbReference type="PROSITE" id="PS51755"/>
    </source>
</evidence>
<dbReference type="Pfam" id="PF00486">
    <property type="entry name" value="Trans_reg_C"/>
    <property type="match status" value="1"/>
</dbReference>
<dbReference type="InterPro" id="IPR001789">
    <property type="entry name" value="Sig_transdc_resp-reg_receiver"/>
</dbReference>
<dbReference type="GO" id="GO:0000976">
    <property type="term" value="F:transcription cis-regulatory region binding"/>
    <property type="evidence" value="ECO:0007669"/>
    <property type="project" value="TreeGrafter"/>
</dbReference>
<evidence type="ECO:0000313" key="11">
    <source>
        <dbReference type="Proteomes" id="UP000189970"/>
    </source>
</evidence>
<sequence>MINILVIEDEKEISQHIRDILVELGNVTQVYDGEEALYEVESGEYDFVILDLMLPNMDGLSILKKLRNDKNNIPILILTAKDSLDNKLEGFEVGADDYLTKPFHREELLMRSKAILKRTFELYEDNTLSYGDLTCLLLQREVKYQDNVLPIQGKEYDLLVYLLQNKGIILTKEQIFNRIWGYDSDTALSVVEVYMSHLRKHLKETNLNKQLTTIRNVGYILQKEDAV</sequence>
<dbReference type="InterPro" id="IPR016032">
    <property type="entry name" value="Sig_transdc_resp-reg_C-effctor"/>
</dbReference>
<evidence type="ECO:0000313" key="10">
    <source>
        <dbReference type="EMBL" id="OPF88138.1"/>
    </source>
</evidence>
<dbReference type="RefSeq" id="WP_079347198.1">
    <property type="nucleotide sequence ID" value="NZ_MVAB01000001.1"/>
</dbReference>
<protein>
    <submittedName>
        <fullName evidence="10">DNA-binding response regulator</fullName>
    </submittedName>
</protein>
<dbReference type="PROSITE" id="PS50110">
    <property type="entry name" value="RESPONSE_REGULATORY"/>
    <property type="match status" value="1"/>
</dbReference>
<feature type="DNA-binding region" description="OmpR/PhoB-type" evidence="7">
    <location>
        <begin position="125"/>
        <end position="223"/>
    </location>
</feature>
<keyword evidence="5" id="KW-0804">Transcription</keyword>
<keyword evidence="3" id="KW-0805">Transcription regulation</keyword>
<dbReference type="GO" id="GO:0032993">
    <property type="term" value="C:protein-DNA complex"/>
    <property type="evidence" value="ECO:0007669"/>
    <property type="project" value="TreeGrafter"/>
</dbReference>
<evidence type="ECO:0000256" key="2">
    <source>
        <dbReference type="ARBA" id="ARBA00023012"/>
    </source>
</evidence>
<dbReference type="SUPFAM" id="SSF46894">
    <property type="entry name" value="C-terminal effector domain of the bipartite response regulators"/>
    <property type="match status" value="1"/>
</dbReference>
<evidence type="ECO:0000256" key="7">
    <source>
        <dbReference type="PROSITE-ProRule" id="PRU01091"/>
    </source>
</evidence>
<dbReference type="SUPFAM" id="SSF52172">
    <property type="entry name" value="CheY-like"/>
    <property type="match status" value="1"/>
</dbReference>
<keyword evidence="4 7" id="KW-0238">DNA-binding</keyword>
<gene>
    <name evidence="10" type="ORF">BW731_08135</name>
</gene>
<comment type="caution">
    <text evidence="10">The sequence shown here is derived from an EMBL/GenBank/DDBJ whole genome shotgun (WGS) entry which is preliminary data.</text>
</comment>
<evidence type="ECO:0000259" key="8">
    <source>
        <dbReference type="PROSITE" id="PS50110"/>
    </source>
</evidence>
<proteinExistence type="predicted"/>
<dbReference type="GO" id="GO:0000156">
    <property type="term" value="F:phosphorelay response regulator activity"/>
    <property type="evidence" value="ECO:0007669"/>
    <property type="project" value="TreeGrafter"/>
</dbReference>
<dbReference type="Gene3D" id="6.10.250.690">
    <property type="match status" value="1"/>
</dbReference>
<dbReference type="InterPro" id="IPR039420">
    <property type="entry name" value="WalR-like"/>
</dbReference>
<dbReference type="InterPro" id="IPR011006">
    <property type="entry name" value="CheY-like_superfamily"/>
</dbReference>
<keyword evidence="11" id="KW-1185">Reference proteome</keyword>
<name>A0A1V4DI38_9ENTE</name>
<dbReference type="CDD" id="cd00383">
    <property type="entry name" value="trans_reg_C"/>
    <property type="match status" value="1"/>
</dbReference>
<evidence type="ECO:0000256" key="6">
    <source>
        <dbReference type="PROSITE-ProRule" id="PRU00169"/>
    </source>
</evidence>
<accession>A0A1V4DI38</accession>
<dbReference type="PROSITE" id="PS51755">
    <property type="entry name" value="OMPR_PHOB"/>
    <property type="match status" value="1"/>
</dbReference>
<dbReference type="Gene3D" id="3.40.50.2300">
    <property type="match status" value="1"/>
</dbReference>
<dbReference type="GO" id="GO:0005829">
    <property type="term" value="C:cytosol"/>
    <property type="evidence" value="ECO:0007669"/>
    <property type="project" value="TreeGrafter"/>
</dbReference>
<keyword evidence="2" id="KW-0902">Two-component regulatory system</keyword>
<evidence type="ECO:0000256" key="4">
    <source>
        <dbReference type="ARBA" id="ARBA00023125"/>
    </source>
</evidence>
<evidence type="ECO:0000256" key="5">
    <source>
        <dbReference type="ARBA" id="ARBA00023163"/>
    </source>
</evidence>
<dbReference type="EMBL" id="MVAB01000001">
    <property type="protein sequence ID" value="OPF88138.1"/>
    <property type="molecule type" value="Genomic_DNA"/>
</dbReference>
<dbReference type="PANTHER" id="PTHR48111">
    <property type="entry name" value="REGULATOR OF RPOS"/>
    <property type="match status" value="1"/>
</dbReference>
<dbReference type="Proteomes" id="UP000189970">
    <property type="component" value="Unassembled WGS sequence"/>
</dbReference>
<dbReference type="PANTHER" id="PTHR48111:SF22">
    <property type="entry name" value="REGULATOR OF RPOS"/>
    <property type="match status" value="1"/>
</dbReference>
<evidence type="ECO:0000256" key="1">
    <source>
        <dbReference type="ARBA" id="ARBA00022553"/>
    </source>
</evidence>
<dbReference type="Gene3D" id="1.10.10.10">
    <property type="entry name" value="Winged helix-like DNA-binding domain superfamily/Winged helix DNA-binding domain"/>
    <property type="match status" value="1"/>
</dbReference>
<dbReference type="SMART" id="SM00862">
    <property type="entry name" value="Trans_reg_C"/>
    <property type="match status" value="1"/>
</dbReference>
<feature type="domain" description="Response regulatory" evidence="8">
    <location>
        <begin position="3"/>
        <end position="116"/>
    </location>
</feature>
<keyword evidence="1 6" id="KW-0597">Phosphoprotein</keyword>
<dbReference type="AlphaFoldDB" id="A0A1V4DI38"/>
<dbReference type="InterPro" id="IPR001867">
    <property type="entry name" value="OmpR/PhoB-type_DNA-bd"/>
</dbReference>
<feature type="modified residue" description="4-aspartylphosphate" evidence="6">
    <location>
        <position position="51"/>
    </location>
</feature>